<organism evidence="1 2">
    <name type="scientific">Protofrankia coriariae</name>
    <dbReference type="NCBI Taxonomy" id="1562887"/>
    <lineage>
        <taxon>Bacteria</taxon>
        <taxon>Bacillati</taxon>
        <taxon>Actinomycetota</taxon>
        <taxon>Actinomycetes</taxon>
        <taxon>Frankiales</taxon>
        <taxon>Frankiaceae</taxon>
        <taxon>Protofrankia</taxon>
    </lineage>
</organism>
<sequence>MAESQDGVISVRTALRAGMTEAEIRWKLRSGRWQRPMRGVLVTHSGPITDAQMMWAAVESVGAGAVLGGASAASFDGLRGFDGGPAVVLVDAARHVTRRPGVIIRRSHHLGSDDVYPRRSPPRTRLPRSVVDMASWAPDEEDARAVLAAAVQQRLVTVAELRRVVERRGPLRRNRLITDTLSDLGDGAHSVAEILYRKIENRYGLPAARRQPRIDAGGSRYHLDVWYETWRVWVEIDGGYHREVRQWWDDLARQNAGVLQDRLILRFPVHVLRTEPRLVAEQVATALRQRGWEPNL</sequence>
<comment type="caution">
    <text evidence="1">The sequence shown here is derived from an EMBL/GenBank/DDBJ whole genome shotgun (WGS) entry which is preliminary data.</text>
</comment>
<evidence type="ECO:0000313" key="1">
    <source>
        <dbReference type="EMBL" id="KLL09730.1"/>
    </source>
</evidence>
<evidence type="ECO:0008006" key="3">
    <source>
        <dbReference type="Google" id="ProtNLM"/>
    </source>
</evidence>
<protein>
    <recommendedName>
        <fullName evidence="3">DUF559 domain-containing protein</fullName>
    </recommendedName>
</protein>
<evidence type="ECO:0000313" key="2">
    <source>
        <dbReference type="Proteomes" id="UP000035425"/>
    </source>
</evidence>
<keyword evidence="2" id="KW-1185">Reference proteome</keyword>
<dbReference type="Proteomes" id="UP000035425">
    <property type="component" value="Unassembled WGS sequence"/>
</dbReference>
<reference evidence="1 2" key="1">
    <citation type="submission" date="2014-12" db="EMBL/GenBank/DDBJ databases">
        <title>Frankia sp. BMG5.1 draft genome.</title>
        <authorList>
            <person name="Gtari M."/>
            <person name="Ghodhbane-Gtari F."/>
            <person name="Nouioui I."/>
            <person name="Ktari A."/>
            <person name="Hezbri K."/>
            <person name="Mimouni W."/>
            <person name="Sbissi I."/>
            <person name="Ayari A."/>
            <person name="Yamanaka T."/>
            <person name="Normand P."/>
            <person name="Tisa L.S."/>
            <person name="Boudabous A."/>
        </authorList>
    </citation>
    <scope>NUCLEOTIDE SEQUENCE [LARGE SCALE GENOMIC DNA]</scope>
    <source>
        <strain evidence="1 2">BMG5.1</strain>
    </source>
</reference>
<dbReference type="EMBL" id="JWIO01000063">
    <property type="protein sequence ID" value="KLL09730.1"/>
    <property type="molecule type" value="Genomic_DNA"/>
</dbReference>
<accession>A0ABR5EZ39</accession>
<proteinExistence type="predicted"/>
<name>A0ABR5EZ39_9ACTN</name>
<gene>
    <name evidence="1" type="ORF">FrCorBMG51_22925</name>
</gene>